<proteinExistence type="predicted"/>
<dbReference type="EMBL" id="LGRB01000012">
    <property type="protein sequence ID" value="OCT48496.1"/>
    <property type="molecule type" value="Genomic_DNA"/>
</dbReference>
<organism evidence="1 2">
    <name type="scientific">Cladophialophora carrionii</name>
    <dbReference type="NCBI Taxonomy" id="86049"/>
    <lineage>
        <taxon>Eukaryota</taxon>
        <taxon>Fungi</taxon>
        <taxon>Dikarya</taxon>
        <taxon>Ascomycota</taxon>
        <taxon>Pezizomycotina</taxon>
        <taxon>Eurotiomycetes</taxon>
        <taxon>Chaetothyriomycetidae</taxon>
        <taxon>Chaetothyriales</taxon>
        <taxon>Herpotrichiellaceae</taxon>
        <taxon>Cladophialophora</taxon>
    </lineage>
</organism>
<dbReference type="Proteomes" id="UP000094526">
    <property type="component" value="Unassembled WGS sequence"/>
</dbReference>
<keyword evidence="2" id="KW-1185">Reference proteome</keyword>
<evidence type="ECO:0000313" key="1">
    <source>
        <dbReference type="EMBL" id="OCT48496.1"/>
    </source>
</evidence>
<comment type="caution">
    <text evidence="1">The sequence shown here is derived from an EMBL/GenBank/DDBJ whole genome shotgun (WGS) entry which is preliminary data.</text>
</comment>
<reference evidence="2" key="1">
    <citation type="submission" date="2015-07" db="EMBL/GenBank/DDBJ databases">
        <authorList>
            <person name="Teixeira M.M."/>
            <person name="Souza R.C."/>
            <person name="Almeida L.G."/>
            <person name="Vicente V.A."/>
            <person name="de Hoog S."/>
            <person name="Bocca A.L."/>
            <person name="de Almeida S.R."/>
            <person name="Vasconcelos A.T."/>
            <person name="Felipe M.S."/>
        </authorList>
    </citation>
    <scope>NUCLEOTIDE SEQUENCE [LARGE SCALE GENOMIC DNA]</scope>
    <source>
        <strain evidence="2">KSF</strain>
    </source>
</reference>
<gene>
    <name evidence="1" type="ORF">CLCR_04409</name>
</gene>
<protein>
    <submittedName>
        <fullName evidence="1">Uncharacterized protein</fullName>
    </submittedName>
</protein>
<dbReference type="AlphaFoldDB" id="A0A1C1CJ54"/>
<dbReference type="VEuPathDB" id="FungiDB:CLCR_04409"/>
<sequence length="151" mass="16822">MTEKCKPRASQQLDEEWTFTQNCWVTVCSTRTLLAAPQHDDGELTLVTTFRLGKFGIHPAGWVINTSISNAVASKYLASWDTEVVAVAEEEQRVEAGVRHVTDAIAMSSSMSWHVFEGPRLVPFNIAMQPPTYSNVPIVTRHEDPSASRTF</sequence>
<name>A0A1C1CJ54_9EURO</name>
<accession>A0A1C1CJ54</accession>
<evidence type="ECO:0000313" key="2">
    <source>
        <dbReference type="Proteomes" id="UP000094526"/>
    </source>
</evidence>